<dbReference type="InterPro" id="IPR022783">
    <property type="entry name" value="GCFC_dom"/>
</dbReference>
<dbReference type="PANTHER" id="PTHR12214:SF0">
    <property type="entry name" value="LD29489P"/>
    <property type="match status" value="1"/>
</dbReference>
<dbReference type="InterPro" id="IPR028211">
    <property type="entry name" value="Ntr2"/>
</dbReference>
<dbReference type="WBParaSite" id="PgR004_g109_t01">
    <property type="protein sequence ID" value="PgR004_g109_t01"/>
    <property type="gene ID" value="PgR004_g109"/>
</dbReference>
<protein>
    <submittedName>
        <fullName evidence="8">GCF C-terminal domain-containing protein</fullName>
    </submittedName>
</protein>
<evidence type="ECO:0000313" key="8">
    <source>
        <dbReference type="WBParaSite" id="PgR004_g109_t01"/>
    </source>
</evidence>
<feature type="compositionally biased region" description="Acidic residues" evidence="5">
    <location>
        <begin position="263"/>
        <end position="272"/>
    </location>
</feature>
<evidence type="ECO:0000313" key="7">
    <source>
        <dbReference type="Proteomes" id="UP000887569"/>
    </source>
</evidence>
<comment type="similarity">
    <text evidence="2">Belongs to the GCF family.</text>
</comment>
<dbReference type="GO" id="GO:0071008">
    <property type="term" value="C:U2-type post-mRNA release spliceosomal complex"/>
    <property type="evidence" value="ECO:0007669"/>
    <property type="project" value="InterPro"/>
</dbReference>
<comment type="subcellular location">
    <subcellularLocation>
        <location evidence="1">Nucleus</location>
    </subcellularLocation>
</comment>
<feature type="compositionally biased region" description="Basic and acidic residues" evidence="5">
    <location>
        <begin position="502"/>
        <end position="514"/>
    </location>
</feature>
<evidence type="ECO:0000256" key="2">
    <source>
        <dbReference type="ARBA" id="ARBA00010801"/>
    </source>
</evidence>
<accession>A0A915AEU4</accession>
<dbReference type="Pfam" id="PF07842">
    <property type="entry name" value="GCFC"/>
    <property type="match status" value="1"/>
</dbReference>
<feature type="domain" description="GCF C-terminal" evidence="6">
    <location>
        <begin position="555"/>
        <end position="764"/>
    </location>
</feature>
<feature type="compositionally biased region" description="Polar residues" evidence="5">
    <location>
        <begin position="48"/>
        <end position="64"/>
    </location>
</feature>
<keyword evidence="7" id="KW-1185">Reference proteome</keyword>
<feature type="compositionally biased region" description="Basic residues" evidence="5">
    <location>
        <begin position="1"/>
        <end position="15"/>
    </location>
</feature>
<dbReference type="GO" id="GO:0003677">
    <property type="term" value="F:DNA binding"/>
    <property type="evidence" value="ECO:0007669"/>
    <property type="project" value="InterPro"/>
</dbReference>
<dbReference type="AlphaFoldDB" id="A0A915AEU4"/>
<evidence type="ECO:0000259" key="6">
    <source>
        <dbReference type="Pfam" id="PF07842"/>
    </source>
</evidence>
<dbReference type="PANTHER" id="PTHR12214">
    <property type="entry name" value="GC-RICH SEQUENCE DNA-BINDING FACTOR"/>
    <property type="match status" value="1"/>
</dbReference>
<keyword evidence="4" id="KW-0175">Coiled coil</keyword>
<dbReference type="InterPro" id="IPR012890">
    <property type="entry name" value="GCFC2-like"/>
</dbReference>
<feature type="region of interest" description="Disordered" evidence="5">
    <location>
        <begin position="483"/>
        <end position="521"/>
    </location>
</feature>
<evidence type="ECO:0000256" key="5">
    <source>
        <dbReference type="SAM" id="MobiDB-lite"/>
    </source>
</evidence>
<name>A0A915AEU4_PARUN</name>
<keyword evidence="3" id="KW-0539">Nucleus</keyword>
<feature type="compositionally biased region" description="Polar residues" evidence="5">
    <location>
        <begin position="29"/>
        <end position="38"/>
    </location>
</feature>
<feature type="region of interest" description="Disordered" evidence="5">
    <location>
        <begin position="246"/>
        <end position="280"/>
    </location>
</feature>
<evidence type="ECO:0000256" key="1">
    <source>
        <dbReference type="ARBA" id="ARBA00004123"/>
    </source>
</evidence>
<sequence>MFRKSKSRGNLRQRLRSTDEDESRDEKSTPTNGISTTAKEIPEKVINSEGTESTVVNTKPNSLLSFDDVEGDDVTDFKLRKKDQNKRIEKLSKKAKMLRKKDLEGYLTEEEQQQTSMVSDRIKKEVSPSDSSSRDSHKNSNKASMEKIKEETPPREKDNFEDETIRSKFPTTFGQIPDAQAVYEARKKREKMRLSGYDGRIPLDDVQKLKDKSVARSRLIREDDNDMSDEDDEAGRFYSSKTLVLNEEERRRSEHSQFLAIEQGDEENEHSDEELSRWESEQMKKGVSSYKVELLERERKRMAEMMRAMMVGGAYTATDENNEPQPMDVEMDIDMDIREPEVTHAGQVSGKTSNVTLDGILSKLRLRIKDREEALNSREAELETVERNIAENKETMAKLQMDEPRLKELFTMYQEIRAYSRDLLECLSEKVDEIKNLESRVFSVVNGRAQRLRRRRRQDVHDVYDECSAAAAGKNINAMRAPNVTQRAAEREARRARRRRNRENTLEGVAHDDGLSSDDEETNSEIAATQLVLKEVTEAARLVFVDALDDFCHIDKILSRFVDWLALDETSFIDAYIQLCIPKLLSPFIRLEIIDWNPLESDDRPLHTMRWYEDLLSCGSSNAGLNSEHEVIVSLIPLCIERIIIPRIADMVEEQWDPLSQKQCSRLGFLLSSLVDECPTLVSSSRSVKRLLGAIRQRVQESIDEDLFVPIYSKQAVENTSTGCRVFLDRQFWNAVKLMRCVNSLSSTLSEECMKELLVDGIMRRSITLALQCSMWNDASVLRKCKAVVRAIPTDWWHKYSGSLKTLINVLQRITHEHLSNKNRELAKEIRRTIGLEK</sequence>
<dbReference type="GO" id="GO:0000390">
    <property type="term" value="P:spliceosomal complex disassembly"/>
    <property type="evidence" value="ECO:0007669"/>
    <property type="project" value="InterPro"/>
</dbReference>
<reference evidence="8" key="1">
    <citation type="submission" date="2022-11" db="UniProtKB">
        <authorList>
            <consortium name="WormBaseParasite"/>
        </authorList>
    </citation>
    <scope>IDENTIFICATION</scope>
</reference>
<dbReference type="Pfam" id="PF15458">
    <property type="entry name" value="NTR2"/>
    <property type="match status" value="1"/>
</dbReference>
<feature type="region of interest" description="Disordered" evidence="5">
    <location>
        <begin position="1"/>
        <end position="172"/>
    </location>
</feature>
<proteinExistence type="inferred from homology"/>
<evidence type="ECO:0000256" key="4">
    <source>
        <dbReference type="SAM" id="Coils"/>
    </source>
</evidence>
<dbReference type="Proteomes" id="UP000887569">
    <property type="component" value="Unplaced"/>
</dbReference>
<evidence type="ECO:0000256" key="3">
    <source>
        <dbReference type="ARBA" id="ARBA00023242"/>
    </source>
</evidence>
<organism evidence="7 8">
    <name type="scientific">Parascaris univalens</name>
    <name type="common">Nematode worm</name>
    <dbReference type="NCBI Taxonomy" id="6257"/>
    <lineage>
        <taxon>Eukaryota</taxon>
        <taxon>Metazoa</taxon>
        <taxon>Ecdysozoa</taxon>
        <taxon>Nematoda</taxon>
        <taxon>Chromadorea</taxon>
        <taxon>Rhabditida</taxon>
        <taxon>Spirurina</taxon>
        <taxon>Ascaridomorpha</taxon>
        <taxon>Ascaridoidea</taxon>
        <taxon>Ascarididae</taxon>
        <taxon>Parascaris</taxon>
    </lineage>
</organism>
<feature type="compositionally biased region" description="Basic and acidic residues" evidence="5">
    <location>
        <begin position="120"/>
        <end position="166"/>
    </location>
</feature>
<feature type="coiled-coil region" evidence="4">
    <location>
        <begin position="361"/>
        <end position="402"/>
    </location>
</feature>